<keyword evidence="1" id="KW-0808">Transferase</keyword>
<dbReference type="PANTHER" id="PTHR43289">
    <property type="entry name" value="MITOGEN-ACTIVATED PROTEIN KINASE KINASE KINASE 20-RELATED"/>
    <property type="match status" value="1"/>
</dbReference>
<sequence>MRPRSLDPGEPEQIGDYRLSGVLGEGGQGVVYLGQAASGVHVAIKVLHARAAVDAKSRQRFMREADTARRVAPFCTARVLDVGTFDGRPYVVSERIPGVSLAEAVATDGPRTGSGLQRLAVATLTALAAIHRAGVVHRDFKPSNVILGPEGPVVIDFGIARALDHATTGTGLVGTPAYIAPEQFAGQPPGTASDMFSWACTMVFAATGRLAFPAETLPALLHAISTADPDLSGVPDELRPPLAACLDKDPGARPTAAGLLRHLTGHDAPDTGRPAETWADTSPVADVSPPVTARPALDTVGETRSDAVPPTVPVEQDIVRGGVPGPVRRNRSVSRRWILGLGTGLAGLAATVILVLQFTSRESPPVDGTPLYSDDFSEQGNWDGYTFNPDSQGDDRVTRGYEIDRGVYSIHADAADPSGPALSPVPAKEPSSPSAVERNVLIGATAEVREGSTGPGSFGLLCRWDENTPNGYVFLLGLDGVARVVRNAQGTRLDVGPRAQVDPASAGRKVRLQAACRQVGARTRLTLWIDGTQTIDVTDDRTLPDSPQSQVGLIAQVPDAGSGDITVSFDDFTVHRTG</sequence>
<protein>
    <recommendedName>
        <fullName evidence="7">Protein kinase domain-containing protein</fullName>
    </recommendedName>
</protein>
<dbReference type="CDD" id="cd14014">
    <property type="entry name" value="STKc_PknB_like"/>
    <property type="match status" value="1"/>
</dbReference>
<dbReference type="PROSITE" id="PS00108">
    <property type="entry name" value="PROTEIN_KINASE_ST"/>
    <property type="match status" value="1"/>
</dbReference>
<comment type="caution">
    <text evidence="8">The sequence shown here is derived from an EMBL/GenBank/DDBJ whole genome shotgun (WGS) entry which is preliminary data.</text>
</comment>
<dbReference type="InterPro" id="IPR000719">
    <property type="entry name" value="Prot_kinase_dom"/>
</dbReference>
<evidence type="ECO:0000256" key="2">
    <source>
        <dbReference type="ARBA" id="ARBA00022741"/>
    </source>
</evidence>
<dbReference type="InterPro" id="IPR011009">
    <property type="entry name" value="Kinase-like_dom_sf"/>
</dbReference>
<feature type="region of interest" description="Disordered" evidence="5">
    <location>
        <begin position="414"/>
        <end position="435"/>
    </location>
</feature>
<dbReference type="RefSeq" id="WP_344943109.1">
    <property type="nucleotide sequence ID" value="NZ_BAAAZR010000010.1"/>
</dbReference>
<organism evidence="8 9">
    <name type="scientific">Sphaerisporangium flaviroseum</name>
    <dbReference type="NCBI Taxonomy" id="509199"/>
    <lineage>
        <taxon>Bacteria</taxon>
        <taxon>Bacillati</taxon>
        <taxon>Actinomycetota</taxon>
        <taxon>Actinomycetes</taxon>
        <taxon>Streptosporangiales</taxon>
        <taxon>Streptosporangiaceae</taxon>
        <taxon>Sphaerisporangium</taxon>
    </lineage>
</organism>
<keyword evidence="9" id="KW-1185">Reference proteome</keyword>
<keyword evidence="3" id="KW-0418">Kinase</keyword>
<keyword evidence="4" id="KW-0067">ATP-binding</keyword>
<evidence type="ECO:0000313" key="8">
    <source>
        <dbReference type="EMBL" id="GAA3818554.1"/>
    </source>
</evidence>
<keyword evidence="2" id="KW-0547">Nucleotide-binding</keyword>
<dbReference type="PANTHER" id="PTHR43289:SF34">
    <property type="entry name" value="SERINE_THREONINE-PROTEIN KINASE YBDM-RELATED"/>
    <property type="match status" value="1"/>
</dbReference>
<evidence type="ECO:0000256" key="4">
    <source>
        <dbReference type="ARBA" id="ARBA00022840"/>
    </source>
</evidence>
<evidence type="ECO:0000256" key="5">
    <source>
        <dbReference type="SAM" id="MobiDB-lite"/>
    </source>
</evidence>
<evidence type="ECO:0000259" key="7">
    <source>
        <dbReference type="PROSITE" id="PS50011"/>
    </source>
</evidence>
<dbReference type="Gene3D" id="3.30.200.20">
    <property type="entry name" value="Phosphorylase Kinase, domain 1"/>
    <property type="match status" value="1"/>
</dbReference>
<keyword evidence="6" id="KW-0472">Membrane</keyword>
<dbReference type="EMBL" id="BAAAZR010000010">
    <property type="protein sequence ID" value="GAA3818554.1"/>
    <property type="molecule type" value="Genomic_DNA"/>
</dbReference>
<dbReference type="InterPro" id="IPR008271">
    <property type="entry name" value="Ser/Thr_kinase_AS"/>
</dbReference>
<dbReference type="PROSITE" id="PS50011">
    <property type="entry name" value="PROTEIN_KINASE_DOM"/>
    <property type="match status" value="1"/>
</dbReference>
<gene>
    <name evidence="8" type="ORF">GCM10022226_43850</name>
</gene>
<feature type="region of interest" description="Disordered" evidence="5">
    <location>
        <begin position="263"/>
        <end position="291"/>
    </location>
</feature>
<feature type="domain" description="Protein kinase" evidence="7">
    <location>
        <begin position="17"/>
        <end position="265"/>
    </location>
</feature>
<evidence type="ECO:0000256" key="6">
    <source>
        <dbReference type="SAM" id="Phobius"/>
    </source>
</evidence>
<keyword evidence="6" id="KW-1133">Transmembrane helix</keyword>
<keyword evidence="6" id="KW-0812">Transmembrane</keyword>
<dbReference type="Pfam" id="PF00069">
    <property type="entry name" value="Pkinase"/>
    <property type="match status" value="1"/>
</dbReference>
<dbReference type="Gene3D" id="2.60.120.560">
    <property type="entry name" value="Exo-inulinase, domain 1"/>
    <property type="match status" value="1"/>
</dbReference>
<evidence type="ECO:0000256" key="3">
    <source>
        <dbReference type="ARBA" id="ARBA00022777"/>
    </source>
</evidence>
<feature type="transmembrane region" description="Helical" evidence="6">
    <location>
        <begin position="337"/>
        <end position="356"/>
    </location>
</feature>
<name>A0ABP7IHC1_9ACTN</name>
<evidence type="ECO:0000256" key="1">
    <source>
        <dbReference type="ARBA" id="ARBA00022679"/>
    </source>
</evidence>
<evidence type="ECO:0000313" key="9">
    <source>
        <dbReference type="Proteomes" id="UP001500888"/>
    </source>
</evidence>
<dbReference type="Gene3D" id="1.10.510.10">
    <property type="entry name" value="Transferase(Phosphotransferase) domain 1"/>
    <property type="match status" value="1"/>
</dbReference>
<accession>A0ABP7IHC1</accession>
<reference evidence="9" key="1">
    <citation type="journal article" date="2019" name="Int. J. Syst. Evol. Microbiol.">
        <title>The Global Catalogue of Microorganisms (GCM) 10K type strain sequencing project: providing services to taxonomists for standard genome sequencing and annotation.</title>
        <authorList>
            <consortium name="The Broad Institute Genomics Platform"/>
            <consortium name="The Broad Institute Genome Sequencing Center for Infectious Disease"/>
            <person name="Wu L."/>
            <person name="Ma J."/>
        </authorList>
    </citation>
    <scope>NUCLEOTIDE SEQUENCE [LARGE SCALE GENOMIC DNA]</scope>
    <source>
        <strain evidence="9">JCM 16908</strain>
    </source>
</reference>
<dbReference type="Proteomes" id="UP001500888">
    <property type="component" value="Unassembled WGS sequence"/>
</dbReference>
<dbReference type="SUPFAM" id="SSF56112">
    <property type="entry name" value="Protein kinase-like (PK-like)"/>
    <property type="match status" value="1"/>
</dbReference>
<proteinExistence type="predicted"/>